<reference evidence="7" key="1">
    <citation type="submission" date="2025-08" db="UniProtKB">
        <authorList>
            <consortium name="RefSeq"/>
        </authorList>
    </citation>
    <scope>IDENTIFICATION</scope>
    <source>
        <tissue evidence="7">Blood</tissue>
    </source>
</reference>
<accession>A0A6J3HGP5</accession>
<evidence type="ECO:0000256" key="3">
    <source>
        <dbReference type="ARBA" id="ARBA00022692"/>
    </source>
</evidence>
<protein>
    <submittedName>
        <fullName evidence="7">Cleft lip and palate transmembrane protein 1 homolog</fullName>
    </submittedName>
</protein>
<dbReference type="Proteomes" id="UP000504640">
    <property type="component" value="Unplaced"/>
</dbReference>
<comment type="subcellular location">
    <subcellularLocation>
        <location evidence="1">Membrane</location>
        <topology evidence="1">Multi-pass membrane protein</topology>
    </subcellularLocation>
</comment>
<keyword evidence="5" id="KW-0472">Membrane</keyword>
<organism evidence="6 7">
    <name type="scientific">Sapajus apella</name>
    <name type="common">Brown-capped capuchin</name>
    <name type="synonym">Cebus apella</name>
    <dbReference type="NCBI Taxonomy" id="9515"/>
    <lineage>
        <taxon>Eukaryota</taxon>
        <taxon>Metazoa</taxon>
        <taxon>Chordata</taxon>
        <taxon>Craniata</taxon>
        <taxon>Vertebrata</taxon>
        <taxon>Euteleostomi</taxon>
        <taxon>Mammalia</taxon>
        <taxon>Eutheria</taxon>
        <taxon>Euarchontoglires</taxon>
        <taxon>Primates</taxon>
        <taxon>Haplorrhini</taxon>
        <taxon>Platyrrhini</taxon>
        <taxon>Cebidae</taxon>
        <taxon>Cebinae</taxon>
        <taxon>Sapajus</taxon>
    </lineage>
</organism>
<dbReference type="InterPro" id="IPR008429">
    <property type="entry name" value="CLPTM1"/>
</dbReference>
<evidence type="ECO:0000313" key="7">
    <source>
        <dbReference type="RefSeq" id="XP_032129271.1"/>
    </source>
</evidence>
<keyword evidence="3 7" id="KW-0812">Transmembrane</keyword>
<sequence length="134" mass="15175">QPAEALKSRPDAVPFPSQQNLHVYISEHEHFTDFNATSALFWEQHDLVYGDWTSGENSDGCYEHFAELDIPQSVQQNGSIYIHVYFTKSGFHPDPRQKALYRRLATVHMSRSKCFSAARTHCLGGQHPGSLQAV</sequence>
<evidence type="ECO:0000256" key="4">
    <source>
        <dbReference type="ARBA" id="ARBA00022989"/>
    </source>
</evidence>
<dbReference type="GO" id="GO:0012505">
    <property type="term" value="C:endomembrane system"/>
    <property type="evidence" value="ECO:0007669"/>
    <property type="project" value="TreeGrafter"/>
</dbReference>
<proteinExistence type="inferred from homology"/>
<evidence type="ECO:0000313" key="6">
    <source>
        <dbReference type="Proteomes" id="UP000504640"/>
    </source>
</evidence>
<feature type="non-terminal residue" evidence="7">
    <location>
        <position position="1"/>
    </location>
</feature>
<evidence type="ECO:0000256" key="2">
    <source>
        <dbReference type="ARBA" id="ARBA00009310"/>
    </source>
</evidence>
<keyword evidence="4" id="KW-1133">Transmembrane helix</keyword>
<dbReference type="RefSeq" id="XP_032129271.1">
    <property type="nucleotide sequence ID" value="XM_032273380.1"/>
</dbReference>
<dbReference type="Pfam" id="PF05602">
    <property type="entry name" value="CLPTM1"/>
    <property type="match status" value="1"/>
</dbReference>
<comment type="similarity">
    <text evidence="2">Belongs to the CLPTM1 family.</text>
</comment>
<dbReference type="AlphaFoldDB" id="A0A6J3HGP5"/>
<evidence type="ECO:0000256" key="1">
    <source>
        <dbReference type="ARBA" id="ARBA00004141"/>
    </source>
</evidence>
<dbReference type="GO" id="GO:0016020">
    <property type="term" value="C:membrane"/>
    <property type="evidence" value="ECO:0007669"/>
    <property type="project" value="UniProtKB-SubCell"/>
</dbReference>
<dbReference type="GeneID" id="116547415"/>
<dbReference type="PANTHER" id="PTHR21347:SF14">
    <property type="entry name" value="LIPID SCRAMBLASE CLPTM1-RELATED"/>
    <property type="match status" value="1"/>
</dbReference>
<keyword evidence="6" id="KW-1185">Reference proteome</keyword>
<gene>
    <name evidence="7" type="primary">LOC116547415</name>
</gene>
<dbReference type="PANTHER" id="PTHR21347">
    <property type="entry name" value="CLEFT LIP AND PALATE ASSOCIATED TRANSMEMBRANE PROTEIN-RELATED"/>
    <property type="match status" value="1"/>
</dbReference>
<name>A0A6J3HGP5_SAPAP</name>
<evidence type="ECO:0000256" key="5">
    <source>
        <dbReference type="ARBA" id="ARBA00023136"/>
    </source>
</evidence>